<dbReference type="Pfam" id="PF02687">
    <property type="entry name" value="FtsX"/>
    <property type="match status" value="1"/>
</dbReference>
<sequence length="422" mass="47404">MKTRKELERKLRRKNRKQGTLYVFCNFISLMLITAYSAMMVSPTVQNVFPQGGDSRKQMTMVFVLAVAGCIVFTIYASSLFFRQKSRQMGILMALGASRKKLAPGLLAEVGILSVVSAGAGILAGVPFDMLIWGIFCLFVSTEEMELSFAPDFLIFSLAFLALVVACACLMAFRYLRKTNIMDVVHEEHKNEPVKELGGWCGPVGILLTVVGAAAGYFAPSIYMNIAQKYSPAWVNLAYAPAFAGVYLVMLHTVVHGWGRHKKNPYKNIIARSMMKFQGRQTVNSLLVITALMAGGFFASFYMPALLTGMSAQTSSWSYDYWMSYPSQKEILLQKEVQELADSYQVSLKDWKELEYVILAMDGTSQKEREDGSFYYEYKELLMEGRFLSESSFREKEIVTQRAVLGVSVFDFRGFTSPVIFP</sequence>
<dbReference type="EMBL" id="DXBG01000292">
    <property type="protein sequence ID" value="HIZ66696.1"/>
    <property type="molecule type" value="Genomic_DNA"/>
</dbReference>
<dbReference type="AlphaFoldDB" id="A0A9D2JTF9"/>
<dbReference type="PANTHER" id="PTHR46795">
    <property type="entry name" value="ABC TRANSPORTER PERMEASE-RELATED-RELATED"/>
    <property type="match status" value="1"/>
</dbReference>
<dbReference type="GO" id="GO:0005886">
    <property type="term" value="C:plasma membrane"/>
    <property type="evidence" value="ECO:0007669"/>
    <property type="project" value="UniProtKB-SubCell"/>
</dbReference>
<evidence type="ECO:0000313" key="9">
    <source>
        <dbReference type="Proteomes" id="UP000824056"/>
    </source>
</evidence>
<feature type="non-terminal residue" evidence="8">
    <location>
        <position position="422"/>
    </location>
</feature>
<keyword evidence="5 6" id="KW-0472">Membrane</keyword>
<feature type="domain" description="ABC3 transporter permease C-terminal" evidence="7">
    <location>
        <begin position="61"/>
        <end position="181"/>
    </location>
</feature>
<dbReference type="Proteomes" id="UP000824056">
    <property type="component" value="Unassembled WGS sequence"/>
</dbReference>
<reference evidence="8" key="2">
    <citation type="submission" date="2021-04" db="EMBL/GenBank/DDBJ databases">
        <authorList>
            <person name="Gilroy R."/>
        </authorList>
    </citation>
    <scope>NUCLEOTIDE SEQUENCE</scope>
    <source>
        <strain evidence="8">1068</strain>
    </source>
</reference>
<evidence type="ECO:0000256" key="3">
    <source>
        <dbReference type="ARBA" id="ARBA00022692"/>
    </source>
</evidence>
<protein>
    <submittedName>
        <fullName evidence="8">ABC transporter permease</fullName>
    </submittedName>
</protein>
<dbReference type="InterPro" id="IPR003838">
    <property type="entry name" value="ABC3_permease_C"/>
</dbReference>
<evidence type="ECO:0000256" key="2">
    <source>
        <dbReference type="ARBA" id="ARBA00022475"/>
    </source>
</evidence>
<dbReference type="InterPro" id="IPR052536">
    <property type="entry name" value="ABC-4_Integral_Memb_Prot"/>
</dbReference>
<feature type="transmembrane region" description="Helical" evidence="6">
    <location>
        <begin position="21"/>
        <end position="41"/>
    </location>
</feature>
<comment type="caution">
    <text evidence="8">The sequence shown here is derived from an EMBL/GenBank/DDBJ whole genome shotgun (WGS) entry which is preliminary data.</text>
</comment>
<keyword evidence="4 6" id="KW-1133">Transmembrane helix</keyword>
<feature type="transmembrane region" description="Helical" evidence="6">
    <location>
        <begin position="197"/>
        <end position="218"/>
    </location>
</feature>
<keyword evidence="2" id="KW-1003">Cell membrane</keyword>
<feature type="transmembrane region" description="Helical" evidence="6">
    <location>
        <begin position="238"/>
        <end position="258"/>
    </location>
</feature>
<feature type="transmembrane region" description="Helical" evidence="6">
    <location>
        <begin position="282"/>
        <end position="303"/>
    </location>
</feature>
<organism evidence="8 9">
    <name type="scientific">Candidatus Blautia pullicola</name>
    <dbReference type="NCBI Taxonomy" id="2838498"/>
    <lineage>
        <taxon>Bacteria</taxon>
        <taxon>Bacillati</taxon>
        <taxon>Bacillota</taxon>
        <taxon>Clostridia</taxon>
        <taxon>Lachnospirales</taxon>
        <taxon>Lachnospiraceae</taxon>
        <taxon>Blautia</taxon>
    </lineage>
</organism>
<reference evidence="8" key="1">
    <citation type="journal article" date="2021" name="PeerJ">
        <title>Extensive microbial diversity within the chicken gut microbiome revealed by metagenomics and culture.</title>
        <authorList>
            <person name="Gilroy R."/>
            <person name="Ravi A."/>
            <person name="Getino M."/>
            <person name="Pursley I."/>
            <person name="Horton D.L."/>
            <person name="Alikhan N.F."/>
            <person name="Baker D."/>
            <person name="Gharbi K."/>
            <person name="Hall N."/>
            <person name="Watson M."/>
            <person name="Adriaenssens E.M."/>
            <person name="Foster-Nyarko E."/>
            <person name="Jarju S."/>
            <person name="Secka A."/>
            <person name="Antonio M."/>
            <person name="Oren A."/>
            <person name="Chaudhuri R.R."/>
            <person name="La Ragione R."/>
            <person name="Hildebrand F."/>
            <person name="Pallen M.J."/>
        </authorList>
    </citation>
    <scope>NUCLEOTIDE SEQUENCE</scope>
    <source>
        <strain evidence="8">1068</strain>
    </source>
</reference>
<evidence type="ECO:0000256" key="5">
    <source>
        <dbReference type="ARBA" id="ARBA00023136"/>
    </source>
</evidence>
<gene>
    <name evidence="8" type="ORF">H9809_12505</name>
</gene>
<dbReference type="PANTHER" id="PTHR46795:SF3">
    <property type="entry name" value="ABC TRANSPORTER PERMEASE"/>
    <property type="match status" value="1"/>
</dbReference>
<proteinExistence type="predicted"/>
<feature type="transmembrane region" description="Helical" evidence="6">
    <location>
        <begin position="102"/>
        <end position="133"/>
    </location>
</feature>
<feature type="transmembrane region" description="Helical" evidence="6">
    <location>
        <begin position="61"/>
        <end position="82"/>
    </location>
</feature>
<accession>A0A9D2JTF9</accession>
<keyword evidence="3 6" id="KW-0812">Transmembrane</keyword>
<name>A0A9D2JTF9_9FIRM</name>
<comment type="subcellular location">
    <subcellularLocation>
        <location evidence="1">Cell membrane</location>
        <topology evidence="1">Multi-pass membrane protein</topology>
    </subcellularLocation>
</comment>
<evidence type="ECO:0000259" key="7">
    <source>
        <dbReference type="Pfam" id="PF02687"/>
    </source>
</evidence>
<evidence type="ECO:0000313" key="8">
    <source>
        <dbReference type="EMBL" id="HIZ66696.1"/>
    </source>
</evidence>
<evidence type="ECO:0000256" key="4">
    <source>
        <dbReference type="ARBA" id="ARBA00022989"/>
    </source>
</evidence>
<feature type="transmembrane region" description="Helical" evidence="6">
    <location>
        <begin position="153"/>
        <end position="176"/>
    </location>
</feature>
<evidence type="ECO:0000256" key="6">
    <source>
        <dbReference type="SAM" id="Phobius"/>
    </source>
</evidence>
<evidence type="ECO:0000256" key="1">
    <source>
        <dbReference type="ARBA" id="ARBA00004651"/>
    </source>
</evidence>